<dbReference type="Proteomes" id="UP000280834">
    <property type="component" value="Unassembled WGS sequence"/>
</dbReference>
<gene>
    <name evidence="1" type="ORF">BTMF_LOCUS6556</name>
</gene>
<evidence type="ECO:0000313" key="3">
    <source>
        <dbReference type="WBParaSite" id="BTMF_0000850501-mRNA-1"/>
    </source>
</evidence>
<dbReference type="WBParaSite" id="BTMF_0000850501-mRNA-1">
    <property type="protein sequence ID" value="BTMF_0000850501-mRNA-1"/>
    <property type="gene ID" value="BTMF_0000850501"/>
</dbReference>
<dbReference type="AlphaFoldDB" id="A0A0R3QLE2"/>
<organism evidence="3">
    <name type="scientific">Brugia timori</name>
    <dbReference type="NCBI Taxonomy" id="42155"/>
    <lineage>
        <taxon>Eukaryota</taxon>
        <taxon>Metazoa</taxon>
        <taxon>Ecdysozoa</taxon>
        <taxon>Nematoda</taxon>
        <taxon>Chromadorea</taxon>
        <taxon>Rhabditida</taxon>
        <taxon>Spirurina</taxon>
        <taxon>Spiruromorpha</taxon>
        <taxon>Filarioidea</taxon>
        <taxon>Onchocercidae</taxon>
        <taxon>Brugia</taxon>
    </lineage>
</organism>
<evidence type="ECO:0000313" key="1">
    <source>
        <dbReference type="EMBL" id="VDO22112.1"/>
    </source>
</evidence>
<accession>A0A0R3QLE2</accession>
<sequence>MQNHSLGILVFPTRRSHIILDNPSLLHYGSYNRSNFNDNKKLNYLEERSVDSRNLSNSTKDNLPLHYYFFKINLINAMKKLNKNHRIISVMF</sequence>
<proteinExistence type="predicted"/>
<dbReference type="EMBL" id="UZAG01015636">
    <property type="protein sequence ID" value="VDO22112.1"/>
    <property type="molecule type" value="Genomic_DNA"/>
</dbReference>
<reference evidence="1 2" key="2">
    <citation type="submission" date="2018-11" db="EMBL/GenBank/DDBJ databases">
        <authorList>
            <consortium name="Pathogen Informatics"/>
        </authorList>
    </citation>
    <scope>NUCLEOTIDE SEQUENCE [LARGE SCALE GENOMIC DNA]</scope>
</reference>
<evidence type="ECO:0000313" key="2">
    <source>
        <dbReference type="Proteomes" id="UP000280834"/>
    </source>
</evidence>
<protein>
    <submittedName>
        <fullName evidence="1 3">Uncharacterized protein</fullName>
    </submittedName>
</protein>
<name>A0A0R3QLE2_9BILA</name>
<keyword evidence="2" id="KW-1185">Reference proteome</keyword>
<reference evidence="3" key="1">
    <citation type="submission" date="2017-02" db="UniProtKB">
        <authorList>
            <consortium name="WormBaseParasite"/>
        </authorList>
    </citation>
    <scope>IDENTIFICATION</scope>
</reference>